<dbReference type="PANTHER" id="PTHR43464">
    <property type="entry name" value="METHYLTRANSFERASE"/>
    <property type="match status" value="1"/>
</dbReference>
<feature type="non-terminal residue" evidence="5">
    <location>
        <position position="1"/>
    </location>
</feature>
<keyword evidence="1" id="KW-0489">Methyltransferase</keyword>
<reference evidence="5" key="1">
    <citation type="submission" date="2018-05" db="EMBL/GenBank/DDBJ databases">
        <authorList>
            <person name="Lanie J.A."/>
            <person name="Ng W.-L."/>
            <person name="Kazmierczak K.M."/>
            <person name="Andrzejewski T.M."/>
            <person name="Davidsen T.M."/>
            <person name="Wayne K.J."/>
            <person name="Tettelin H."/>
            <person name="Glass J.I."/>
            <person name="Rusch D."/>
            <person name="Podicherti R."/>
            <person name="Tsui H.-C.T."/>
            <person name="Winkler M.E."/>
        </authorList>
    </citation>
    <scope>NUCLEOTIDE SEQUENCE</scope>
</reference>
<accession>A0A383D1N9</accession>
<keyword evidence="3" id="KW-0949">S-adenosyl-L-methionine</keyword>
<evidence type="ECO:0000256" key="1">
    <source>
        <dbReference type="ARBA" id="ARBA00022603"/>
    </source>
</evidence>
<dbReference type="Gene3D" id="3.40.50.150">
    <property type="entry name" value="Vaccinia Virus protein VP39"/>
    <property type="match status" value="1"/>
</dbReference>
<dbReference type="AlphaFoldDB" id="A0A383D1N9"/>
<feature type="domain" description="Methyltransferase" evidence="4">
    <location>
        <begin position="52"/>
        <end position="138"/>
    </location>
</feature>
<gene>
    <name evidence="5" type="ORF">METZ01_LOCUS490652</name>
</gene>
<dbReference type="InterPro" id="IPR029063">
    <property type="entry name" value="SAM-dependent_MTases_sf"/>
</dbReference>
<evidence type="ECO:0000313" key="5">
    <source>
        <dbReference type="EMBL" id="SVE37798.1"/>
    </source>
</evidence>
<dbReference type="InterPro" id="IPR041698">
    <property type="entry name" value="Methyltransf_25"/>
</dbReference>
<protein>
    <recommendedName>
        <fullName evidence="4">Methyltransferase domain-containing protein</fullName>
    </recommendedName>
</protein>
<name>A0A383D1N9_9ZZZZ</name>
<proteinExistence type="predicted"/>
<dbReference type="SUPFAM" id="SSF53335">
    <property type="entry name" value="S-adenosyl-L-methionine-dependent methyltransferases"/>
    <property type="match status" value="1"/>
</dbReference>
<dbReference type="PANTHER" id="PTHR43464:SF19">
    <property type="entry name" value="UBIQUINONE BIOSYNTHESIS O-METHYLTRANSFERASE, MITOCHONDRIAL"/>
    <property type="match status" value="1"/>
</dbReference>
<dbReference type="CDD" id="cd02440">
    <property type="entry name" value="AdoMet_MTases"/>
    <property type="match status" value="1"/>
</dbReference>
<dbReference type="GO" id="GO:0008168">
    <property type="term" value="F:methyltransferase activity"/>
    <property type="evidence" value="ECO:0007669"/>
    <property type="project" value="UniProtKB-KW"/>
</dbReference>
<evidence type="ECO:0000256" key="2">
    <source>
        <dbReference type="ARBA" id="ARBA00022679"/>
    </source>
</evidence>
<organism evidence="5">
    <name type="scientific">marine metagenome</name>
    <dbReference type="NCBI Taxonomy" id="408172"/>
    <lineage>
        <taxon>unclassified sequences</taxon>
        <taxon>metagenomes</taxon>
        <taxon>ecological metagenomes</taxon>
    </lineage>
</organism>
<keyword evidence="2" id="KW-0808">Transferase</keyword>
<dbReference type="GO" id="GO:0032259">
    <property type="term" value="P:methylation"/>
    <property type="evidence" value="ECO:0007669"/>
    <property type="project" value="UniProtKB-KW"/>
</dbReference>
<dbReference type="Pfam" id="PF13649">
    <property type="entry name" value="Methyltransf_25"/>
    <property type="match status" value="1"/>
</dbReference>
<evidence type="ECO:0000259" key="4">
    <source>
        <dbReference type="Pfam" id="PF13649"/>
    </source>
</evidence>
<sequence length="202" mass="22794">VIFRNSIDGWPVSKFDQIKWDEIYSRQTCLSVEPPAWLEEFRTWLIPDGLGLDIASGTGRIALWLAGFGLNVTAIDISEVALNLASANAEKRGFTIKTMVVDLDELILPVGGFDVITCFHYWQPDLFTIIYDSLRPGGIFMAEIFTEPNLERHEHPRAQYLAETGKLKRVCDSLQTIGYEEGWLGENSLARVVARKNKFPSD</sequence>
<dbReference type="EMBL" id="UINC01213153">
    <property type="protein sequence ID" value="SVE37798.1"/>
    <property type="molecule type" value="Genomic_DNA"/>
</dbReference>
<evidence type="ECO:0000256" key="3">
    <source>
        <dbReference type="ARBA" id="ARBA00022691"/>
    </source>
</evidence>